<feature type="domain" description="Flagellar Assembly Protein A N-terminal region" evidence="1">
    <location>
        <begin position="5"/>
        <end position="169"/>
    </location>
</feature>
<dbReference type="AlphaFoldDB" id="A0A4V5P1L8"/>
<accession>A0A4V5P1L8</accession>
<dbReference type="InterPro" id="IPR005646">
    <property type="entry name" value="FapA"/>
</dbReference>
<dbReference type="EMBL" id="SWBM01000001">
    <property type="protein sequence ID" value="TKC18680.1"/>
    <property type="molecule type" value="Genomic_DNA"/>
</dbReference>
<evidence type="ECO:0000313" key="2">
    <source>
        <dbReference type="EMBL" id="TKC18680.1"/>
    </source>
</evidence>
<dbReference type="Proteomes" id="UP000307756">
    <property type="component" value="Unassembled WGS sequence"/>
</dbReference>
<dbReference type="SUPFAM" id="SSF63848">
    <property type="entry name" value="Cell-division inhibitor MinC, C-terminal domain"/>
    <property type="match status" value="1"/>
</dbReference>
<evidence type="ECO:0000259" key="1">
    <source>
        <dbReference type="Pfam" id="PF20250"/>
    </source>
</evidence>
<name>A0A4V5P1L8_9BACI</name>
<sequence length="451" mass="49769">MDTPFRVKISKNQLEAHIELHEHHDEDLTISIGELENFLKEHQVVFGIIQTKLQEIAIDPTNIEYPLLIAEGTPPQHGEDAYLTVEFKKEETKQKEKVNFREVLDIPSVKTGEVLASAVTETFGVNGTAVTGKVIPARDGKPLKVKPGKNVIQNGSQFISTIDGQVSITHKSITVNPVFEVRGDLDLKTGNVNFVGNVVIRGNVPTGYEVVAGGDIKVYGLVEGAQLVARGNILISGGIAGGNRGNVVAGGSIQANFLNQAAIRAGQDVIIHTSSLHSSIEAKGAIYCKNGHIIGGTLLAGKDIYVKELGNDLYTKTGLAVGYDPSIDKKELSLKEESEQISENVKKLELIENKILATLKQKGQVTEQEKELLLKQRATKTQLEKQLRNIHWQLEEIELEKSDRSNFSIFVYDKVHPNTSLNFGKYSRLVQTTHSYVRFYIRNSEIVFEPI</sequence>
<dbReference type="Pfam" id="PF03961">
    <property type="entry name" value="FapA"/>
    <property type="match status" value="1"/>
</dbReference>
<dbReference type="InterPro" id="IPR046865">
    <property type="entry name" value="FapA_b_solenoid"/>
</dbReference>
<dbReference type="RefSeq" id="WP_136829380.1">
    <property type="nucleotide sequence ID" value="NZ_SWBM01000001.1"/>
</dbReference>
<dbReference type="PANTHER" id="PTHR38032">
    <property type="entry name" value="POLYMERASE-RELATED"/>
    <property type="match status" value="1"/>
</dbReference>
<dbReference type="GO" id="GO:0000902">
    <property type="term" value="P:cell morphogenesis"/>
    <property type="evidence" value="ECO:0007669"/>
    <property type="project" value="InterPro"/>
</dbReference>
<proteinExistence type="predicted"/>
<keyword evidence="3" id="KW-1185">Reference proteome</keyword>
<gene>
    <name evidence="2" type="ORF">FA727_03765</name>
</gene>
<dbReference type="PANTHER" id="PTHR38032:SF1">
    <property type="entry name" value="RNA-BINDING PROTEIN KHPB N-TERMINAL DOMAIN-CONTAINING PROTEIN"/>
    <property type="match status" value="1"/>
</dbReference>
<dbReference type="OrthoDB" id="9816426at2"/>
<reference evidence="2 3" key="1">
    <citation type="journal article" date="2011" name="J. Microbiol.">
        <title>Bacillus kyonggiensis sp. nov., isolated from soil of a lettuce field.</title>
        <authorList>
            <person name="Dong K."/>
            <person name="Lee S."/>
        </authorList>
    </citation>
    <scope>NUCLEOTIDE SEQUENCE [LARGE SCALE GENOMIC DNA]</scope>
    <source>
        <strain evidence="2 3">NB22</strain>
    </source>
</reference>
<dbReference type="InterPro" id="IPR036145">
    <property type="entry name" value="MinC_C_sf"/>
</dbReference>
<protein>
    <submittedName>
        <fullName evidence="2">DUF342 domain-containing protein</fullName>
    </submittedName>
</protein>
<dbReference type="Pfam" id="PF20250">
    <property type="entry name" value="FapA_N"/>
    <property type="match status" value="1"/>
</dbReference>
<comment type="caution">
    <text evidence="2">The sequence shown here is derived from an EMBL/GenBank/DDBJ whole genome shotgun (WGS) entry which is preliminary data.</text>
</comment>
<dbReference type="InterPro" id="IPR046866">
    <property type="entry name" value="FapA_N"/>
</dbReference>
<organism evidence="2 3">
    <name type="scientific">Robertmurraya kyonggiensis</name>
    <dbReference type="NCBI Taxonomy" id="1037680"/>
    <lineage>
        <taxon>Bacteria</taxon>
        <taxon>Bacillati</taxon>
        <taxon>Bacillota</taxon>
        <taxon>Bacilli</taxon>
        <taxon>Bacillales</taxon>
        <taxon>Bacillaceae</taxon>
        <taxon>Robertmurraya</taxon>
    </lineage>
</organism>
<evidence type="ECO:0000313" key="3">
    <source>
        <dbReference type="Proteomes" id="UP000307756"/>
    </source>
</evidence>